<reference evidence="2 3" key="1">
    <citation type="journal article" date="2016" name="Nat. Commun.">
        <title>Thousands of microbial genomes shed light on interconnected biogeochemical processes in an aquifer system.</title>
        <authorList>
            <person name="Anantharaman K."/>
            <person name="Brown C.T."/>
            <person name="Hug L.A."/>
            <person name="Sharon I."/>
            <person name="Castelle C.J."/>
            <person name="Probst A.J."/>
            <person name="Thomas B.C."/>
            <person name="Singh A."/>
            <person name="Wilkins M.J."/>
            <person name="Karaoz U."/>
            <person name="Brodie E.L."/>
            <person name="Williams K.H."/>
            <person name="Hubbard S.S."/>
            <person name="Banfield J.F."/>
        </authorList>
    </citation>
    <scope>NUCLEOTIDE SEQUENCE [LARGE SCALE GENOMIC DNA]</scope>
</reference>
<dbReference type="AlphaFoldDB" id="A0A1F6TPC7"/>
<sequence>MSTSKIAITLEAETLKRIDRLVKKRAFPNRSRAIQEAVKEKLERIERSRLARECAKLDPKFEQAVAEEGMSEEQGRWPEY</sequence>
<proteinExistence type="predicted"/>
<organism evidence="2 3">
    <name type="scientific">Candidatus Muproteobacteria bacterium RBG_16_65_34</name>
    <dbReference type="NCBI Taxonomy" id="1817760"/>
    <lineage>
        <taxon>Bacteria</taxon>
        <taxon>Pseudomonadati</taxon>
        <taxon>Pseudomonadota</taxon>
        <taxon>Candidatus Muproteobacteria</taxon>
    </lineage>
</organism>
<dbReference type="EMBL" id="MFSU01000069">
    <property type="protein sequence ID" value="OGI46952.1"/>
    <property type="molecule type" value="Genomic_DNA"/>
</dbReference>
<dbReference type="GO" id="GO:0006355">
    <property type="term" value="P:regulation of DNA-templated transcription"/>
    <property type="evidence" value="ECO:0007669"/>
    <property type="project" value="InterPro"/>
</dbReference>
<dbReference type="STRING" id="1817760.A2151_03515"/>
<evidence type="ECO:0000313" key="3">
    <source>
        <dbReference type="Proteomes" id="UP000178885"/>
    </source>
</evidence>
<dbReference type="InterPro" id="IPR010985">
    <property type="entry name" value="Ribbon_hlx_hlx"/>
</dbReference>
<dbReference type="InterPro" id="IPR002145">
    <property type="entry name" value="CopG"/>
</dbReference>
<evidence type="ECO:0000259" key="1">
    <source>
        <dbReference type="Pfam" id="PF01402"/>
    </source>
</evidence>
<protein>
    <submittedName>
        <fullName evidence="2">CopG family transcriptional regulator</fullName>
    </submittedName>
</protein>
<dbReference type="InterPro" id="IPR013321">
    <property type="entry name" value="Arc_rbn_hlx_hlx"/>
</dbReference>
<name>A0A1F6TPC7_9PROT</name>
<dbReference type="SUPFAM" id="SSF47598">
    <property type="entry name" value="Ribbon-helix-helix"/>
    <property type="match status" value="1"/>
</dbReference>
<dbReference type="CDD" id="cd22231">
    <property type="entry name" value="RHH_NikR_HicB-like"/>
    <property type="match status" value="1"/>
</dbReference>
<dbReference type="Proteomes" id="UP000178885">
    <property type="component" value="Unassembled WGS sequence"/>
</dbReference>
<evidence type="ECO:0000313" key="2">
    <source>
        <dbReference type="EMBL" id="OGI46952.1"/>
    </source>
</evidence>
<dbReference type="Pfam" id="PF01402">
    <property type="entry name" value="RHH_1"/>
    <property type="match status" value="1"/>
</dbReference>
<gene>
    <name evidence="2" type="ORF">A2151_03515</name>
</gene>
<comment type="caution">
    <text evidence="2">The sequence shown here is derived from an EMBL/GenBank/DDBJ whole genome shotgun (WGS) entry which is preliminary data.</text>
</comment>
<dbReference type="Gene3D" id="1.10.1220.10">
    <property type="entry name" value="Met repressor-like"/>
    <property type="match status" value="1"/>
</dbReference>
<accession>A0A1F6TPC7</accession>
<feature type="domain" description="Ribbon-helix-helix protein CopG" evidence="1">
    <location>
        <begin position="6"/>
        <end position="44"/>
    </location>
</feature>